<dbReference type="GO" id="GO:0032259">
    <property type="term" value="P:methylation"/>
    <property type="evidence" value="ECO:0007669"/>
    <property type="project" value="UniProtKB-KW"/>
</dbReference>
<dbReference type="CDD" id="cd02440">
    <property type="entry name" value="AdoMet_MTases"/>
    <property type="match status" value="1"/>
</dbReference>
<evidence type="ECO:0000259" key="3">
    <source>
        <dbReference type="Pfam" id="PF05175"/>
    </source>
</evidence>
<feature type="domain" description="Methyltransferase small" evidence="3">
    <location>
        <begin position="21"/>
        <end position="158"/>
    </location>
</feature>
<comment type="caution">
    <text evidence="4">The sequence shown here is derived from an EMBL/GenBank/DDBJ whole genome shotgun (WGS) entry which is preliminary data.</text>
</comment>
<evidence type="ECO:0000256" key="1">
    <source>
        <dbReference type="ARBA" id="ARBA00022603"/>
    </source>
</evidence>
<dbReference type="GO" id="GO:0008757">
    <property type="term" value="F:S-adenosylmethionine-dependent methyltransferase activity"/>
    <property type="evidence" value="ECO:0007669"/>
    <property type="project" value="InterPro"/>
</dbReference>
<dbReference type="Pfam" id="PF05175">
    <property type="entry name" value="MTS"/>
    <property type="match status" value="1"/>
</dbReference>
<dbReference type="InterPro" id="IPR046977">
    <property type="entry name" value="RsmC/RlmG"/>
</dbReference>
<dbReference type="STRING" id="1798375.A2773_07325"/>
<dbReference type="Gene3D" id="3.40.50.150">
    <property type="entry name" value="Vaccinia Virus protein VP39"/>
    <property type="match status" value="1"/>
</dbReference>
<sequence>MDPYYKKTIIYPHEGYKFEFDIATNLFSSFDVDHGTDLFIRSIVLNNPKTILDLGCGYGPIGIVLAKKTPDAQVTMLDSNLLAIRYTKLNIQKNNIHNATALGSVGIEQVRDKSFDLIVSNIPARIGEEAIINEFILEPIKHLNSGGEFWFVVVSKLNQLIIRVGKQNKLRFKKISKRRGHTVYIFTKK</sequence>
<dbReference type="EMBL" id="MFJE01000045">
    <property type="protein sequence ID" value="OGG13599.1"/>
    <property type="molecule type" value="Genomic_DNA"/>
</dbReference>
<proteinExistence type="predicted"/>
<reference evidence="4 5" key="1">
    <citation type="journal article" date="2016" name="Nat. Commun.">
        <title>Thousands of microbial genomes shed light on interconnected biogeochemical processes in an aquifer system.</title>
        <authorList>
            <person name="Anantharaman K."/>
            <person name="Brown C.T."/>
            <person name="Hug L.A."/>
            <person name="Sharon I."/>
            <person name="Castelle C.J."/>
            <person name="Probst A.J."/>
            <person name="Thomas B.C."/>
            <person name="Singh A."/>
            <person name="Wilkins M.J."/>
            <person name="Karaoz U."/>
            <person name="Brodie E.L."/>
            <person name="Williams K.H."/>
            <person name="Hubbard S.S."/>
            <person name="Banfield J.F."/>
        </authorList>
    </citation>
    <scope>NUCLEOTIDE SEQUENCE [LARGE SCALE GENOMIC DNA]</scope>
</reference>
<dbReference type="PANTHER" id="PTHR47816">
    <property type="entry name" value="RIBOSOMAL RNA SMALL SUBUNIT METHYLTRANSFERASE C"/>
    <property type="match status" value="1"/>
</dbReference>
<evidence type="ECO:0000313" key="5">
    <source>
        <dbReference type="Proteomes" id="UP000177383"/>
    </source>
</evidence>
<dbReference type="InterPro" id="IPR007848">
    <property type="entry name" value="Small_mtfrase_dom"/>
</dbReference>
<protein>
    <submittedName>
        <fullName evidence="4">Methyltransferase</fullName>
    </submittedName>
</protein>
<keyword evidence="2 4" id="KW-0808">Transferase</keyword>
<organism evidence="4 5">
    <name type="scientific">Candidatus Gottesmanbacteria bacterium RIFCSPHIGHO2_01_FULL_39_10</name>
    <dbReference type="NCBI Taxonomy" id="1798375"/>
    <lineage>
        <taxon>Bacteria</taxon>
        <taxon>Candidatus Gottesmaniibacteriota</taxon>
    </lineage>
</organism>
<accession>A0A1F5ZM93</accession>
<dbReference type="PANTHER" id="PTHR47816:SF4">
    <property type="entry name" value="RIBOSOMAL RNA SMALL SUBUNIT METHYLTRANSFERASE C"/>
    <property type="match status" value="1"/>
</dbReference>
<gene>
    <name evidence="4" type="ORF">A2773_07325</name>
</gene>
<evidence type="ECO:0000256" key="2">
    <source>
        <dbReference type="ARBA" id="ARBA00022679"/>
    </source>
</evidence>
<dbReference type="AlphaFoldDB" id="A0A1F5ZM93"/>
<dbReference type="SUPFAM" id="SSF53335">
    <property type="entry name" value="S-adenosyl-L-methionine-dependent methyltransferases"/>
    <property type="match status" value="1"/>
</dbReference>
<evidence type="ECO:0000313" key="4">
    <source>
        <dbReference type="EMBL" id="OGG13599.1"/>
    </source>
</evidence>
<keyword evidence="1 4" id="KW-0489">Methyltransferase</keyword>
<name>A0A1F5ZM93_9BACT</name>
<dbReference type="Proteomes" id="UP000177383">
    <property type="component" value="Unassembled WGS sequence"/>
</dbReference>
<dbReference type="InterPro" id="IPR029063">
    <property type="entry name" value="SAM-dependent_MTases_sf"/>
</dbReference>